<reference evidence="1" key="1">
    <citation type="submission" date="2017-05" db="EMBL/GenBank/DDBJ databases">
        <title>The Genome Sequence of Enterococcus sp. 9E7_DIV0242.</title>
        <authorList>
            <consortium name="The Broad Institute Genomics Platform"/>
            <consortium name="The Broad Institute Genomic Center for Infectious Diseases"/>
            <person name="Earl A."/>
            <person name="Manson A."/>
            <person name="Schwartman J."/>
            <person name="Gilmore M."/>
            <person name="Abouelleil A."/>
            <person name="Cao P."/>
            <person name="Chapman S."/>
            <person name="Cusick C."/>
            <person name="Shea T."/>
            <person name="Young S."/>
            <person name="Neafsey D."/>
            <person name="Nusbaum C."/>
            <person name="Birren B."/>
        </authorList>
    </citation>
    <scope>NUCLEOTIDE SEQUENCE [LARGE SCALE GENOMIC DNA]</scope>
    <source>
        <strain evidence="1">9E7_DIV0242</strain>
    </source>
</reference>
<keyword evidence="3" id="KW-1185">Reference proteome</keyword>
<reference evidence="2" key="2">
    <citation type="submission" date="2017-05" db="EMBL/GenBank/DDBJ databases">
        <authorList>
            <consortium name="The Broad Institute Genomics Platform"/>
            <consortium name="The Broad Institute Genomic Center for Infectious Diseases"/>
            <person name="Earl A."/>
            <person name="Manson A."/>
            <person name="Schwartman J."/>
            <person name="Gilmore M."/>
            <person name="Abouelleil A."/>
            <person name="Cao P."/>
            <person name="Chapman S."/>
            <person name="Cusick C."/>
            <person name="Shea T."/>
            <person name="Young S."/>
            <person name="Neafsey D."/>
            <person name="Nusbaum C."/>
            <person name="Birren B."/>
        </authorList>
    </citation>
    <scope>NUCLEOTIDE SEQUENCE</scope>
    <source>
        <strain evidence="2">9E7_DIV0242</strain>
    </source>
</reference>
<evidence type="ECO:0000313" key="1">
    <source>
        <dbReference type="EMBL" id="OTP14355.1"/>
    </source>
</evidence>
<dbReference type="EMBL" id="CP147247">
    <property type="protein sequence ID" value="WYJ90625.1"/>
    <property type="molecule type" value="Genomic_DNA"/>
</dbReference>
<dbReference type="AlphaFoldDB" id="A0A242K4I3"/>
<dbReference type="EMBL" id="NGMM01000004">
    <property type="protein sequence ID" value="OTP14355.1"/>
    <property type="molecule type" value="Genomic_DNA"/>
</dbReference>
<evidence type="ECO:0000313" key="3">
    <source>
        <dbReference type="Proteomes" id="UP000195141"/>
    </source>
</evidence>
<organism evidence="1">
    <name type="scientific">Candidatus Enterococcus clewellii</name>
    <dbReference type="NCBI Taxonomy" id="1834193"/>
    <lineage>
        <taxon>Bacteria</taxon>
        <taxon>Bacillati</taxon>
        <taxon>Bacillota</taxon>
        <taxon>Bacilli</taxon>
        <taxon>Lactobacillales</taxon>
        <taxon>Enterococcaceae</taxon>
        <taxon>Enterococcus</taxon>
    </lineage>
</organism>
<dbReference type="InterPro" id="IPR024265">
    <property type="entry name" value="DUF3788"/>
</dbReference>
<protein>
    <recommendedName>
        <fullName evidence="4">YdhG-like domain-containing protein</fullName>
    </recommendedName>
</protein>
<evidence type="ECO:0008006" key="4">
    <source>
        <dbReference type="Google" id="ProtNLM"/>
    </source>
</evidence>
<accession>A0A242K4I3</accession>
<dbReference type="Proteomes" id="UP000195141">
    <property type="component" value="Chromosome"/>
</dbReference>
<dbReference type="Pfam" id="PF12663">
    <property type="entry name" value="DUF3788"/>
    <property type="match status" value="1"/>
</dbReference>
<reference evidence="2" key="3">
    <citation type="submission" date="2024-03" db="EMBL/GenBank/DDBJ databases">
        <title>The Genome Sequence of Enterococcus sp. DIV0242b.</title>
        <authorList>
            <consortium name="The Broad Institute Genomics Platform"/>
            <consortium name="The Broad Institute Microbial Omics Core"/>
            <consortium name="The Broad Institute Genomic Center for Infectious Diseases"/>
            <person name="Earl A."/>
            <person name="Manson A."/>
            <person name="Gilmore M."/>
            <person name="Schwartman J."/>
            <person name="Shea T."/>
            <person name="Abouelleil A."/>
            <person name="Cao P."/>
            <person name="Chapman S."/>
            <person name="Cusick C."/>
            <person name="Young S."/>
            <person name="Neafsey D."/>
            <person name="Nusbaum C."/>
            <person name="Birren B."/>
        </authorList>
    </citation>
    <scope>NUCLEOTIDE SEQUENCE</scope>
    <source>
        <strain evidence="2">9E7_DIV0242</strain>
    </source>
</reference>
<gene>
    <name evidence="2" type="ORF">A5888_002382</name>
    <name evidence="1" type="ORF">A5888_002456</name>
</gene>
<proteinExistence type="predicted"/>
<evidence type="ECO:0000313" key="2">
    <source>
        <dbReference type="EMBL" id="WYJ90625.1"/>
    </source>
</evidence>
<sequence>MKGSTMIDFKKDKNIEPTNENLRIFLGNSFSAYKLLVDKLPDFEAVLEWRFYKDGGWLMKVTRKKKTLFWGEAKDGYFTIGLHFNERSRQGVLDLDIADELKQIFATAMTNGGKLTTLKIDIYSERDLPDVYQLIEYKKKAK</sequence>
<name>A0A242K4I3_9ENTE</name>